<feature type="compositionally biased region" description="Polar residues" evidence="3">
    <location>
        <begin position="324"/>
        <end position="341"/>
    </location>
</feature>
<dbReference type="SUPFAM" id="SSF47823">
    <property type="entry name" value="lambda integrase-like, N-terminal domain"/>
    <property type="match status" value="1"/>
</dbReference>
<dbReference type="Proteomes" id="UP000054107">
    <property type="component" value="Unassembled WGS sequence"/>
</dbReference>
<dbReference type="InterPro" id="IPR011010">
    <property type="entry name" value="DNA_brk_join_enz"/>
</dbReference>
<keyword evidence="6" id="KW-1185">Reference proteome</keyword>
<proteinExistence type="predicted"/>
<organism evidence="5 6">
    <name type="scientific">Parasitella parasitica</name>
    <dbReference type="NCBI Taxonomy" id="35722"/>
    <lineage>
        <taxon>Eukaryota</taxon>
        <taxon>Fungi</taxon>
        <taxon>Fungi incertae sedis</taxon>
        <taxon>Mucoromycota</taxon>
        <taxon>Mucoromycotina</taxon>
        <taxon>Mucoromycetes</taxon>
        <taxon>Mucorales</taxon>
        <taxon>Mucorineae</taxon>
        <taxon>Mucoraceae</taxon>
        <taxon>Parasitella</taxon>
    </lineage>
</organism>
<gene>
    <name evidence="5" type="primary">PARPA_00585.1 scaffold 922</name>
</gene>
<dbReference type="Pfam" id="PF00589">
    <property type="entry name" value="Phage_integrase"/>
    <property type="match status" value="1"/>
</dbReference>
<dbReference type="STRING" id="35722.A0A0B7MW02"/>
<accession>A0A0B7MW02</accession>
<dbReference type="GO" id="GO:0003677">
    <property type="term" value="F:DNA binding"/>
    <property type="evidence" value="ECO:0007669"/>
    <property type="project" value="UniProtKB-KW"/>
</dbReference>
<evidence type="ECO:0000256" key="3">
    <source>
        <dbReference type="SAM" id="MobiDB-lite"/>
    </source>
</evidence>
<dbReference type="InterPro" id="IPR013762">
    <property type="entry name" value="Integrase-like_cat_sf"/>
</dbReference>
<dbReference type="PANTHER" id="PTHR33066">
    <property type="entry name" value="INTEGRASE_SAM-LIKE_N DOMAIN-CONTAINING PROTEIN"/>
    <property type="match status" value="1"/>
</dbReference>
<evidence type="ECO:0000313" key="6">
    <source>
        <dbReference type="Proteomes" id="UP000054107"/>
    </source>
</evidence>
<protein>
    <recommendedName>
        <fullName evidence="4">Tyr recombinase domain-containing protein</fullName>
    </recommendedName>
</protein>
<dbReference type="EMBL" id="LN719159">
    <property type="protein sequence ID" value="CEP07303.1"/>
    <property type="molecule type" value="Genomic_DNA"/>
</dbReference>
<keyword evidence="1" id="KW-0238">DNA-binding</keyword>
<dbReference type="InterPro" id="IPR002104">
    <property type="entry name" value="Integrase_catalytic"/>
</dbReference>
<dbReference type="SUPFAM" id="SSF56349">
    <property type="entry name" value="DNA breaking-rejoining enzymes"/>
    <property type="match status" value="1"/>
</dbReference>
<sequence>MTDEGNKINLTPEQLDALYAEFARRHAQEQEEKQGKHYLPLEITTELDSTTEQQQDENFKRFKRDTKRYEMDKWTTPERINNELYREISKHKSDTSEIISKIYEFTETTRFQAKVAAELFEQLSYVLEDSANLDEARKILQRTAEQSKRLAIFGLSQAKNQERVAKNYAIDAINVPQTMTSYKHSPKPDSNKNCYKDKHTATTEAEAGDTMETTEEHVDIEEGEEVLFLGDGARMEAPVRHTIQRTTTTKATTMLSPNIKKYPRRTHKTKHRRSALQHSFRRYQTRRKNTKLLSKMDANNQPPMATISSQGWLSNSIQFNTSTLATQNNSPQYSGTTSSERSGAEIFTSRHYRDFTFSEYGLPIKFFHDPGTQQTATHFRLSEDQQLHSVPAFQNGRNSGSPRNYGKKRLHMQVRLKRCIRSRGTSPTISQIFDLSEPRGSLSIQNPGIWYEREPKGFLKNDAFCRGTITKRRNSICVLPRRHMPFNQDQRRNEKSQFQSNKSFDIFRVFDKPREKHIDPTTQTGVFRLCLQFSQHANYGTNQENQQADQSNQTSPYNYDEILPMVRQSYGKNDIHDSRNRGSVVTYTPFTEGFSKQLTPLSPEMGCTIHTIDRQPSRTDMVVEVRDRQEWFANPKDRQSHTSNYDPRRCFRYCLGRKFTRTRNHWLLDRRRKTVFDKRQRIISYFIRTPTTCGKIQKQNIKSLYRQYYRSKIRNQVRRYLLTNSTTTGSGHTKLMQFVQSQGRISTYPRSRQHSSRQAQSNKYPKSIARSTNTKDDIPKDQQKMGTVDDRRFCVTYKPSTSQILELTSRSSSSSTRCIQPTVDENRNVSIPSVETHSSGDSTTQETESAIRGPSDANVDHTTLVPDGITFTPVSKTDHLQDTEVENGRMEVIRKKRKNEGLKEDEIEFLAHTTRQNTNRVYNNGWRKWEDWCKKQQPSVDPQAYSVDRVFTFLMDNRQYSVQHLNGIRSAIASVFKVLHPTQPPLAQQEKITQFFQAKRQHEVKIPNEADIITWDTDILTTFIKNNWANNHLLTLTDLQFKTLSLLCLATMARPRSDIGRLQFQNIHFKMEEGQAISVIIHFTEAKETNIKSTQLGLVEDKELCPTTTLYYFIQKTVTIRSSLPKDHTLFLTYLDNKDKKTSSVRPSTVSNWIKSIMNKAGIDITKYKAHSIRSASSTKAVEKSHSIQAVKQHANWSNNANTFERYYYKPTAQQSSSTSIANSIFSLTDNHTTLTDGAESKRIVVGTTNNTIVDEAKSRNVVHPPWYQAVFTKYFG</sequence>
<feature type="compositionally biased region" description="Polar residues" evidence="3">
    <location>
        <begin position="828"/>
        <end position="848"/>
    </location>
</feature>
<feature type="region of interest" description="Disordered" evidence="3">
    <location>
        <begin position="827"/>
        <end position="883"/>
    </location>
</feature>
<dbReference type="GO" id="GO:0015074">
    <property type="term" value="P:DNA integration"/>
    <property type="evidence" value="ECO:0007669"/>
    <property type="project" value="InterPro"/>
</dbReference>
<dbReference type="AlphaFoldDB" id="A0A0B7MW02"/>
<dbReference type="PANTHER" id="PTHR33066:SF2">
    <property type="entry name" value="FILAGGRIN-2-LIKE"/>
    <property type="match status" value="1"/>
</dbReference>
<feature type="domain" description="Tyr recombinase" evidence="4">
    <location>
        <begin position="1039"/>
        <end position="1208"/>
    </location>
</feature>
<evidence type="ECO:0000259" key="4">
    <source>
        <dbReference type="Pfam" id="PF00589"/>
    </source>
</evidence>
<feature type="region of interest" description="Disordered" evidence="3">
    <location>
        <begin position="324"/>
        <end position="344"/>
    </location>
</feature>
<evidence type="ECO:0000256" key="2">
    <source>
        <dbReference type="ARBA" id="ARBA00023172"/>
    </source>
</evidence>
<feature type="compositionally biased region" description="Basic and acidic residues" evidence="3">
    <location>
        <begin position="773"/>
        <end position="786"/>
    </location>
</feature>
<dbReference type="GO" id="GO:0006310">
    <property type="term" value="P:DNA recombination"/>
    <property type="evidence" value="ECO:0007669"/>
    <property type="project" value="UniProtKB-KW"/>
</dbReference>
<name>A0A0B7MW02_9FUNG</name>
<dbReference type="InterPro" id="IPR010998">
    <property type="entry name" value="Integrase_recombinase_N"/>
</dbReference>
<evidence type="ECO:0000313" key="5">
    <source>
        <dbReference type="EMBL" id="CEP07303.1"/>
    </source>
</evidence>
<reference evidence="5 6" key="1">
    <citation type="submission" date="2014-09" db="EMBL/GenBank/DDBJ databases">
        <authorList>
            <person name="Ellenberger Sabrina"/>
        </authorList>
    </citation>
    <scope>NUCLEOTIDE SEQUENCE [LARGE SCALE GENOMIC DNA]</scope>
    <source>
        <strain evidence="5 6">CBS 412.66</strain>
    </source>
</reference>
<feature type="region of interest" description="Disordered" evidence="3">
    <location>
        <begin position="744"/>
        <end position="786"/>
    </location>
</feature>
<evidence type="ECO:0000256" key="1">
    <source>
        <dbReference type="ARBA" id="ARBA00023125"/>
    </source>
</evidence>
<dbReference type="Gene3D" id="1.10.150.130">
    <property type="match status" value="1"/>
</dbReference>
<dbReference type="OrthoDB" id="2221171at2759"/>
<dbReference type="Gene3D" id="1.10.443.10">
    <property type="entry name" value="Intergrase catalytic core"/>
    <property type="match status" value="1"/>
</dbReference>
<keyword evidence="2" id="KW-0233">DNA recombination</keyword>